<gene>
    <name evidence="1" type="ORF">SPELUC_LOCUS6185</name>
</gene>
<accession>A0ACA9M8K4</accession>
<reference evidence="1" key="1">
    <citation type="submission" date="2021-06" db="EMBL/GenBank/DDBJ databases">
        <authorList>
            <person name="Kallberg Y."/>
            <person name="Tangrot J."/>
            <person name="Rosling A."/>
        </authorList>
    </citation>
    <scope>NUCLEOTIDE SEQUENCE</scope>
    <source>
        <strain evidence="1">28 12/20/2015</strain>
    </source>
</reference>
<proteinExistence type="predicted"/>
<dbReference type="Proteomes" id="UP000789366">
    <property type="component" value="Unassembled WGS sequence"/>
</dbReference>
<protein>
    <submittedName>
        <fullName evidence="1">16943_t:CDS:1</fullName>
    </submittedName>
</protein>
<comment type="caution">
    <text evidence="1">The sequence shown here is derived from an EMBL/GenBank/DDBJ whole genome shotgun (WGS) entry which is preliminary data.</text>
</comment>
<sequence length="106" mass="11646">MANGGNGLIKGENLKCADLSTVCHWVLNAWDDISHDIIIRAFKKCGISNYLSGSKDHLIYEDDSKNSDDADAVEDSGEDTGEDTGEGSDENTNKENDFNNWPECFV</sequence>
<organism evidence="1 2">
    <name type="scientific">Cetraspora pellucida</name>
    <dbReference type="NCBI Taxonomy" id="1433469"/>
    <lineage>
        <taxon>Eukaryota</taxon>
        <taxon>Fungi</taxon>
        <taxon>Fungi incertae sedis</taxon>
        <taxon>Mucoromycota</taxon>
        <taxon>Glomeromycotina</taxon>
        <taxon>Glomeromycetes</taxon>
        <taxon>Diversisporales</taxon>
        <taxon>Gigasporaceae</taxon>
        <taxon>Cetraspora</taxon>
    </lineage>
</organism>
<evidence type="ECO:0000313" key="1">
    <source>
        <dbReference type="EMBL" id="CAG8576285.1"/>
    </source>
</evidence>
<feature type="non-terminal residue" evidence="1">
    <location>
        <position position="106"/>
    </location>
</feature>
<evidence type="ECO:0000313" key="2">
    <source>
        <dbReference type="Proteomes" id="UP000789366"/>
    </source>
</evidence>
<name>A0ACA9M8K4_9GLOM</name>
<keyword evidence="2" id="KW-1185">Reference proteome</keyword>
<dbReference type="EMBL" id="CAJVPW010007050">
    <property type="protein sequence ID" value="CAG8576285.1"/>
    <property type="molecule type" value="Genomic_DNA"/>
</dbReference>